<dbReference type="GO" id="GO:0007034">
    <property type="term" value="P:vacuolar transport"/>
    <property type="evidence" value="ECO:0007669"/>
    <property type="project" value="UniProtKB-ARBA"/>
</dbReference>
<dbReference type="GeneID" id="30180777"/>
<reference evidence="3 4" key="1">
    <citation type="journal article" date="2016" name="Proc. Natl. Acad. Sci. U.S.A.">
        <title>Comparative genomics of biotechnologically important yeasts.</title>
        <authorList>
            <person name="Riley R."/>
            <person name="Haridas S."/>
            <person name="Wolfe K.H."/>
            <person name="Lopes M.R."/>
            <person name="Hittinger C.T."/>
            <person name="Goeker M."/>
            <person name="Salamov A.A."/>
            <person name="Wisecaver J.H."/>
            <person name="Long T.M."/>
            <person name="Calvey C.H."/>
            <person name="Aerts A.L."/>
            <person name="Barry K.W."/>
            <person name="Choi C."/>
            <person name="Clum A."/>
            <person name="Coughlan A.Y."/>
            <person name="Deshpande S."/>
            <person name="Douglass A.P."/>
            <person name="Hanson S.J."/>
            <person name="Klenk H.-P."/>
            <person name="LaButti K.M."/>
            <person name="Lapidus A."/>
            <person name="Lindquist E.A."/>
            <person name="Lipzen A.M."/>
            <person name="Meier-Kolthoff J.P."/>
            <person name="Ohm R.A."/>
            <person name="Otillar R.P."/>
            <person name="Pangilinan J.L."/>
            <person name="Peng Y."/>
            <person name="Rokas A."/>
            <person name="Rosa C.A."/>
            <person name="Scheuner C."/>
            <person name="Sibirny A.A."/>
            <person name="Slot J.C."/>
            <person name="Stielow J.B."/>
            <person name="Sun H."/>
            <person name="Kurtzman C.P."/>
            <person name="Blackwell M."/>
            <person name="Grigoriev I.V."/>
            <person name="Jeffries T.W."/>
        </authorList>
    </citation>
    <scope>NUCLEOTIDE SEQUENCE [LARGE SCALE GENOMIC DNA]</scope>
    <source>
        <strain evidence="3 4">NRRL Y-2026</strain>
    </source>
</reference>
<dbReference type="GO" id="GO:0051666">
    <property type="term" value="P:actin cortical patch localization"/>
    <property type="evidence" value="ECO:0007669"/>
    <property type="project" value="TreeGrafter"/>
</dbReference>
<protein>
    <recommendedName>
        <fullName evidence="2">VHS domain-containing protein</fullName>
    </recommendedName>
</protein>
<dbReference type="OrthoDB" id="10068368at2759"/>
<evidence type="ECO:0000259" key="2">
    <source>
        <dbReference type="PROSITE" id="PS50179"/>
    </source>
</evidence>
<dbReference type="SUPFAM" id="SSF89009">
    <property type="entry name" value="GAT-like domain"/>
    <property type="match status" value="1"/>
</dbReference>
<feature type="compositionally biased region" description="Acidic residues" evidence="1">
    <location>
        <begin position="376"/>
        <end position="389"/>
    </location>
</feature>
<accession>A0A1E3NPP2</accession>
<dbReference type="SUPFAM" id="SSF48464">
    <property type="entry name" value="ENTH/VHS domain"/>
    <property type="match status" value="1"/>
</dbReference>
<feature type="compositionally biased region" description="Acidic residues" evidence="1">
    <location>
        <begin position="346"/>
        <end position="356"/>
    </location>
</feature>
<dbReference type="InterPro" id="IPR045007">
    <property type="entry name" value="LSB5"/>
</dbReference>
<dbReference type="RefSeq" id="XP_019019204.1">
    <property type="nucleotide sequence ID" value="XM_019164090.1"/>
</dbReference>
<dbReference type="Gene3D" id="1.20.58.160">
    <property type="match status" value="1"/>
</dbReference>
<feature type="region of interest" description="Disordered" evidence="1">
    <location>
        <begin position="167"/>
        <end position="234"/>
    </location>
</feature>
<feature type="domain" description="VHS" evidence="2">
    <location>
        <begin position="41"/>
        <end position="158"/>
    </location>
</feature>
<dbReference type="Gene3D" id="1.25.40.90">
    <property type="match status" value="1"/>
</dbReference>
<feature type="compositionally biased region" description="Basic and acidic residues" evidence="1">
    <location>
        <begin position="433"/>
        <end position="442"/>
    </location>
</feature>
<dbReference type="EMBL" id="KV454002">
    <property type="protein sequence ID" value="ODQ48091.1"/>
    <property type="molecule type" value="Genomic_DNA"/>
</dbReference>
<dbReference type="InterPro" id="IPR002014">
    <property type="entry name" value="VHS_dom"/>
</dbReference>
<dbReference type="GO" id="GO:0043130">
    <property type="term" value="F:ubiquitin binding"/>
    <property type="evidence" value="ECO:0007669"/>
    <property type="project" value="InterPro"/>
</dbReference>
<feature type="compositionally biased region" description="Acidic residues" evidence="1">
    <location>
        <begin position="183"/>
        <end position="203"/>
    </location>
</feature>
<evidence type="ECO:0000256" key="1">
    <source>
        <dbReference type="SAM" id="MobiDB-lite"/>
    </source>
</evidence>
<feature type="region of interest" description="Disordered" evidence="1">
    <location>
        <begin position="335"/>
        <end position="457"/>
    </location>
</feature>
<dbReference type="PANTHER" id="PTHR47789">
    <property type="entry name" value="LAS SEVENTEEN-BINDING PROTEIN 5"/>
    <property type="match status" value="1"/>
</dbReference>
<sequence>MGFLNRHQHTAVTSTINDCCEKNDPSGDDFYIETQLSVLLDAIKFQKDFAEPGPVEAARALRKKMKYGNTKEQYNALRVLDLLITNGGREITALCNDDKLLDRLQFYLMDGSTSSFSSSAASPPNKKISNFTRSLMAGWYDKYRDDDRLTNITLLYERCMQGRKAKQRAAATSSYDRQVPDFMNDEADMDYTPFDDDGEDYSNGEEQSRYSYADEPSRYSTNSSSQSRPKTNAELDKKFKIPRINYDKEGPKIMQLIGQANIMATNLLNILNSLDKNELSIHSIRANDAFDECRAIRRKVLRYLQLVNREELLGPLLKCNDDLVISLKKYEEHSVPAEARVTTNSDSDDYDSLQDYESDHEPVNLPLGTARRAPISDDDYDTSDSDDDDRYVRERAPPAGTRYEVKERRAPPPVPAKKSVLQSPKPVKQTSIMKEKVSKSDYDPFSDDNEVAPVSWS</sequence>
<name>A0A1E3NPP2_9ASCO</name>
<proteinExistence type="predicted"/>
<dbReference type="CDD" id="cd14232">
    <property type="entry name" value="GAT_LSB5"/>
    <property type="match status" value="1"/>
</dbReference>
<dbReference type="STRING" id="763406.A0A1E3NPP2"/>
<organism evidence="3 4">
    <name type="scientific">Pichia membranifaciens NRRL Y-2026</name>
    <dbReference type="NCBI Taxonomy" id="763406"/>
    <lineage>
        <taxon>Eukaryota</taxon>
        <taxon>Fungi</taxon>
        <taxon>Dikarya</taxon>
        <taxon>Ascomycota</taxon>
        <taxon>Saccharomycotina</taxon>
        <taxon>Pichiomycetes</taxon>
        <taxon>Pichiales</taxon>
        <taxon>Pichiaceae</taxon>
        <taxon>Pichia</taxon>
    </lineage>
</organism>
<dbReference type="PANTHER" id="PTHR47789:SF1">
    <property type="entry name" value="LAS SEVENTEEN-BINDING PROTEIN 5"/>
    <property type="match status" value="1"/>
</dbReference>
<evidence type="ECO:0000313" key="4">
    <source>
        <dbReference type="Proteomes" id="UP000094455"/>
    </source>
</evidence>
<dbReference type="InterPro" id="IPR038425">
    <property type="entry name" value="GAT_sf"/>
</dbReference>
<dbReference type="AlphaFoldDB" id="A0A1E3NPP2"/>
<dbReference type="Proteomes" id="UP000094455">
    <property type="component" value="Unassembled WGS sequence"/>
</dbReference>
<gene>
    <name evidence="3" type="ORF">PICMEDRAFT_72077</name>
</gene>
<dbReference type="GO" id="GO:0006897">
    <property type="term" value="P:endocytosis"/>
    <property type="evidence" value="ECO:0007669"/>
    <property type="project" value="InterPro"/>
</dbReference>
<dbReference type="GO" id="GO:0035091">
    <property type="term" value="F:phosphatidylinositol binding"/>
    <property type="evidence" value="ECO:0007669"/>
    <property type="project" value="InterPro"/>
</dbReference>
<feature type="compositionally biased region" description="Low complexity" evidence="1">
    <location>
        <begin position="218"/>
        <end position="227"/>
    </location>
</feature>
<dbReference type="PROSITE" id="PS50179">
    <property type="entry name" value="VHS"/>
    <property type="match status" value="1"/>
</dbReference>
<dbReference type="InterPro" id="IPR044103">
    <property type="entry name" value="GAT_LSB5"/>
</dbReference>
<dbReference type="Pfam" id="PF00790">
    <property type="entry name" value="VHS"/>
    <property type="match status" value="1"/>
</dbReference>
<evidence type="ECO:0000313" key="3">
    <source>
        <dbReference type="EMBL" id="ODQ48091.1"/>
    </source>
</evidence>
<keyword evidence="4" id="KW-1185">Reference proteome</keyword>
<dbReference type="GO" id="GO:0030479">
    <property type="term" value="C:actin cortical patch"/>
    <property type="evidence" value="ECO:0007669"/>
    <property type="project" value="TreeGrafter"/>
</dbReference>
<dbReference type="InterPro" id="IPR008942">
    <property type="entry name" value="ENTH_VHS"/>
</dbReference>
<dbReference type="CDD" id="cd16980">
    <property type="entry name" value="VHS_Lsb5"/>
    <property type="match status" value="1"/>
</dbReference>
<dbReference type="GO" id="GO:0007015">
    <property type="term" value="P:actin filament organization"/>
    <property type="evidence" value="ECO:0007669"/>
    <property type="project" value="InterPro"/>
</dbReference>